<gene>
    <name evidence="2" type="ORF">ABIE13_000061</name>
</gene>
<evidence type="ECO:0000313" key="3">
    <source>
        <dbReference type="Proteomes" id="UP001549320"/>
    </source>
</evidence>
<dbReference type="EMBL" id="JBEPSH010000001">
    <property type="protein sequence ID" value="MET4574964.1"/>
    <property type="molecule type" value="Genomic_DNA"/>
</dbReference>
<proteinExistence type="predicted"/>
<feature type="region of interest" description="Disordered" evidence="1">
    <location>
        <begin position="1"/>
        <end position="29"/>
    </location>
</feature>
<organism evidence="2 3">
    <name type="scientific">Ottowia thiooxydans</name>
    <dbReference type="NCBI Taxonomy" id="219182"/>
    <lineage>
        <taxon>Bacteria</taxon>
        <taxon>Pseudomonadati</taxon>
        <taxon>Pseudomonadota</taxon>
        <taxon>Betaproteobacteria</taxon>
        <taxon>Burkholderiales</taxon>
        <taxon>Comamonadaceae</taxon>
        <taxon>Ottowia</taxon>
    </lineage>
</organism>
<protein>
    <recommendedName>
        <fullName evidence="4">Transposase</fullName>
    </recommendedName>
</protein>
<evidence type="ECO:0008006" key="4">
    <source>
        <dbReference type="Google" id="ProtNLM"/>
    </source>
</evidence>
<evidence type="ECO:0000313" key="2">
    <source>
        <dbReference type="EMBL" id="MET4574964.1"/>
    </source>
</evidence>
<dbReference type="Proteomes" id="UP001549320">
    <property type="component" value="Unassembled WGS sequence"/>
</dbReference>
<comment type="caution">
    <text evidence="2">The sequence shown here is derived from an EMBL/GenBank/DDBJ whole genome shotgun (WGS) entry which is preliminary data.</text>
</comment>
<name>A0ABV2Q1R6_9BURK</name>
<accession>A0ABV2Q1R6</accession>
<feature type="compositionally biased region" description="Basic and acidic residues" evidence="1">
    <location>
        <begin position="20"/>
        <end position="29"/>
    </location>
</feature>
<reference evidence="2 3" key="1">
    <citation type="submission" date="2024-06" db="EMBL/GenBank/DDBJ databases">
        <title>Sorghum-associated microbial communities from plants grown in Nebraska, USA.</title>
        <authorList>
            <person name="Schachtman D."/>
        </authorList>
    </citation>
    <scope>NUCLEOTIDE SEQUENCE [LARGE SCALE GENOMIC DNA]</scope>
    <source>
        <strain evidence="2 3">2709</strain>
    </source>
</reference>
<keyword evidence="3" id="KW-1185">Reference proteome</keyword>
<sequence length="99" mass="11064">MISPHADGSNSPSLIGRPDNAPHRNEAVKARKQVGRAIWKCWSGYHRRSLVETKMNCFKRLGEKVMVRTFERQVAKLSIRTSILNQFTALGTPQTAAAS</sequence>
<evidence type="ECO:0000256" key="1">
    <source>
        <dbReference type="SAM" id="MobiDB-lite"/>
    </source>
</evidence>